<keyword evidence="5 7" id="KW-0472">Membrane</keyword>
<evidence type="ECO:0000313" key="9">
    <source>
        <dbReference type="EMBL" id="KYK61603.1"/>
    </source>
</evidence>
<dbReference type="Gene3D" id="1.20.1250.20">
    <property type="entry name" value="MFS general substrate transporter like domains"/>
    <property type="match status" value="2"/>
</dbReference>
<feature type="transmembrane region" description="Helical" evidence="7">
    <location>
        <begin position="266"/>
        <end position="289"/>
    </location>
</feature>
<dbReference type="PANTHER" id="PTHR23501:SF191">
    <property type="entry name" value="VACUOLAR BASIC AMINO ACID TRANSPORTER 4"/>
    <property type="match status" value="1"/>
</dbReference>
<evidence type="ECO:0000256" key="4">
    <source>
        <dbReference type="ARBA" id="ARBA00022989"/>
    </source>
</evidence>
<comment type="caution">
    <text evidence="9">The sequence shown here is derived from an EMBL/GenBank/DDBJ whole genome shotgun (WGS) entry which is preliminary data.</text>
</comment>
<dbReference type="GO" id="GO:0015174">
    <property type="term" value="F:basic amino acid transmembrane transporter activity"/>
    <property type="evidence" value="ECO:0007669"/>
    <property type="project" value="TreeGrafter"/>
</dbReference>
<feature type="transmembrane region" description="Helical" evidence="7">
    <location>
        <begin position="209"/>
        <end position="228"/>
    </location>
</feature>
<dbReference type="GO" id="GO:0000329">
    <property type="term" value="C:fungal-type vacuole membrane"/>
    <property type="evidence" value="ECO:0007669"/>
    <property type="project" value="TreeGrafter"/>
</dbReference>
<dbReference type="InParanoid" id="A0A151GX30"/>
<dbReference type="GeneID" id="63715389"/>
<gene>
    <name evidence="9" type="ORF">DCS_02746</name>
</gene>
<evidence type="ECO:0000256" key="2">
    <source>
        <dbReference type="ARBA" id="ARBA00022448"/>
    </source>
</evidence>
<feature type="transmembrane region" description="Helical" evidence="7">
    <location>
        <begin position="535"/>
        <end position="553"/>
    </location>
</feature>
<dbReference type="InterPro" id="IPR036259">
    <property type="entry name" value="MFS_trans_sf"/>
</dbReference>
<feature type="transmembrane region" description="Helical" evidence="7">
    <location>
        <begin position="438"/>
        <end position="459"/>
    </location>
</feature>
<dbReference type="Pfam" id="PF07690">
    <property type="entry name" value="MFS_1"/>
    <property type="match status" value="1"/>
</dbReference>
<dbReference type="Proteomes" id="UP000076580">
    <property type="component" value="Chromosome 01"/>
</dbReference>
<keyword evidence="10" id="KW-1185">Reference proteome</keyword>
<comment type="subcellular location">
    <subcellularLocation>
        <location evidence="1">Endomembrane system</location>
        <topology evidence="1">Multi-pass membrane protein</topology>
    </subcellularLocation>
</comment>
<name>A0A151GX30_DRECN</name>
<evidence type="ECO:0000256" key="1">
    <source>
        <dbReference type="ARBA" id="ARBA00004127"/>
    </source>
</evidence>
<feature type="transmembrane region" description="Helical" evidence="7">
    <location>
        <begin position="234"/>
        <end position="254"/>
    </location>
</feature>
<dbReference type="PANTHER" id="PTHR23501">
    <property type="entry name" value="MAJOR FACILITATOR SUPERFAMILY"/>
    <property type="match status" value="1"/>
</dbReference>
<dbReference type="EMBL" id="LAYC01000001">
    <property type="protein sequence ID" value="KYK61603.1"/>
    <property type="molecule type" value="Genomic_DNA"/>
</dbReference>
<evidence type="ECO:0000256" key="5">
    <source>
        <dbReference type="ARBA" id="ARBA00023136"/>
    </source>
</evidence>
<feature type="region of interest" description="Disordered" evidence="6">
    <location>
        <begin position="63"/>
        <end position="129"/>
    </location>
</feature>
<feature type="transmembrane region" description="Helical" evidence="7">
    <location>
        <begin position="498"/>
        <end position="523"/>
    </location>
</feature>
<keyword evidence="4 7" id="KW-1133">Transmembrane helix</keyword>
<dbReference type="RefSeq" id="XP_040660955.1">
    <property type="nucleotide sequence ID" value="XM_040800072.1"/>
</dbReference>
<protein>
    <submittedName>
        <fullName evidence="9">MFS multidrug transporter</fullName>
    </submittedName>
</protein>
<dbReference type="PROSITE" id="PS50850">
    <property type="entry name" value="MFS"/>
    <property type="match status" value="1"/>
</dbReference>
<evidence type="ECO:0000259" key="8">
    <source>
        <dbReference type="PROSITE" id="PS50850"/>
    </source>
</evidence>
<organism evidence="9 10">
    <name type="scientific">Drechmeria coniospora</name>
    <name type="common">Nematophagous fungus</name>
    <name type="synonym">Meria coniospora</name>
    <dbReference type="NCBI Taxonomy" id="98403"/>
    <lineage>
        <taxon>Eukaryota</taxon>
        <taxon>Fungi</taxon>
        <taxon>Dikarya</taxon>
        <taxon>Ascomycota</taxon>
        <taxon>Pezizomycotina</taxon>
        <taxon>Sordariomycetes</taxon>
        <taxon>Hypocreomycetidae</taxon>
        <taxon>Hypocreales</taxon>
        <taxon>Ophiocordycipitaceae</taxon>
        <taxon>Drechmeria</taxon>
    </lineage>
</organism>
<dbReference type="InterPro" id="IPR020846">
    <property type="entry name" value="MFS_dom"/>
</dbReference>
<dbReference type="AlphaFoldDB" id="A0A151GX30"/>
<dbReference type="STRING" id="98403.A0A151GX30"/>
<evidence type="ECO:0000313" key="10">
    <source>
        <dbReference type="Proteomes" id="UP000076580"/>
    </source>
</evidence>
<keyword evidence="3 7" id="KW-0812">Transmembrane</keyword>
<feature type="transmembrane region" description="Helical" evidence="7">
    <location>
        <begin position="404"/>
        <end position="426"/>
    </location>
</feature>
<evidence type="ECO:0000256" key="6">
    <source>
        <dbReference type="SAM" id="MobiDB-lite"/>
    </source>
</evidence>
<dbReference type="GO" id="GO:0012505">
    <property type="term" value="C:endomembrane system"/>
    <property type="evidence" value="ECO:0007669"/>
    <property type="project" value="UniProtKB-SubCell"/>
</dbReference>
<sequence length="637" mass="68066">MITSSCHRYLLFPPASLLRRAQSPLSCPNSCTLLPTATATATTHHAPRSKHRPSLPYQAEPDTAMAGLRKGSVVRGPNDARKETMMAEAASSERSPLLAPHPASRAQQEEAEEEGSASQDGSRHESEEETILAKELPFARLALVLGTSWLGVFLGAIDTTIIATLSAPMASEFHSLSLFSWLATAYLISNAACQPISGRLTDIFGRGPGLVFSNVTFAAGNLICGLARDEYVMVLGRVVAGVGGGGLMSISTFLGSDLVPLRKRGLVQGIGNLCYGSGAMLGGIFGGLINDRTEMGWRLAFLVQVPLSLLSAVAVAFLVKVPPKQSDKSFLARIDFAGVLLTSSFLVLLLLGLNSGGNQVPWTHPLPLVTIPLSALTFAAFLWWESRARQPIIPVRLVRERTVLAACFCNLFSTMVLMAAVFYVPLFLQVLGDSATGAGLKILPSPVGISVCSVGAGYLMKRTGRYVGLGIASLVVLVVGIVLFTLQGRETPLWLTGLAFFFVGGGYGAMLTTTLLACIAAVEHSQQAVVTSATYLARSLGGTVGITVASAVYQNLLQARLWERFGAYPGAADEIHRIRNDLDELKHLPDGWYEGVIDSFMEAFRGVWLTLLAMAAAAFVCVAMMRQHTLHSTLERE</sequence>
<proteinExistence type="predicted"/>
<accession>A0A151GX30</accession>
<dbReference type="SUPFAM" id="SSF103473">
    <property type="entry name" value="MFS general substrate transporter"/>
    <property type="match status" value="1"/>
</dbReference>
<feature type="domain" description="Major facilitator superfamily (MFS) profile" evidence="8">
    <location>
        <begin position="144"/>
        <end position="630"/>
    </location>
</feature>
<keyword evidence="2" id="KW-0813">Transport</keyword>
<feature type="transmembrane region" description="Helical" evidence="7">
    <location>
        <begin position="365"/>
        <end position="384"/>
    </location>
</feature>
<evidence type="ECO:0000256" key="3">
    <source>
        <dbReference type="ARBA" id="ARBA00022692"/>
    </source>
</evidence>
<reference evidence="9 10" key="1">
    <citation type="journal article" date="2016" name="Sci. Rep.">
        <title>Insights into Adaptations to a Near-Obligate Nematode Endoparasitic Lifestyle from the Finished Genome of Drechmeria coniospora.</title>
        <authorList>
            <person name="Zhang L."/>
            <person name="Zhou Z."/>
            <person name="Guo Q."/>
            <person name="Fokkens L."/>
            <person name="Miskei M."/>
            <person name="Pocsi I."/>
            <person name="Zhang W."/>
            <person name="Chen M."/>
            <person name="Wang L."/>
            <person name="Sun Y."/>
            <person name="Donzelli B.G."/>
            <person name="Gibson D.M."/>
            <person name="Nelson D.R."/>
            <person name="Luo J.G."/>
            <person name="Rep M."/>
            <person name="Liu H."/>
            <person name="Yang S."/>
            <person name="Wang J."/>
            <person name="Krasnoff S.B."/>
            <person name="Xu Y."/>
            <person name="Molnar I."/>
            <person name="Lin M."/>
        </authorList>
    </citation>
    <scope>NUCLEOTIDE SEQUENCE [LARGE SCALE GENOMIC DNA]</scope>
    <source>
        <strain evidence="9 10">ARSEF 6962</strain>
    </source>
</reference>
<feature type="transmembrane region" description="Helical" evidence="7">
    <location>
        <begin position="466"/>
        <end position="486"/>
    </location>
</feature>
<feature type="transmembrane region" description="Helical" evidence="7">
    <location>
        <begin position="606"/>
        <end position="625"/>
    </location>
</feature>
<feature type="transmembrane region" description="Helical" evidence="7">
    <location>
        <begin position="330"/>
        <end position="353"/>
    </location>
</feature>
<evidence type="ECO:0000256" key="7">
    <source>
        <dbReference type="SAM" id="Phobius"/>
    </source>
</evidence>
<feature type="transmembrane region" description="Helical" evidence="7">
    <location>
        <begin position="178"/>
        <end position="197"/>
    </location>
</feature>
<feature type="transmembrane region" description="Helical" evidence="7">
    <location>
        <begin position="141"/>
        <end position="166"/>
    </location>
</feature>
<feature type="transmembrane region" description="Helical" evidence="7">
    <location>
        <begin position="295"/>
        <end position="318"/>
    </location>
</feature>
<dbReference type="InterPro" id="IPR011701">
    <property type="entry name" value="MFS"/>
</dbReference>